<dbReference type="Proteomes" id="UP000593892">
    <property type="component" value="Chromosome"/>
</dbReference>
<gene>
    <name evidence="2" type="ORF">IRI77_05100</name>
</gene>
<dbReference type="HAMAP" id="MF_02088">
    <property type="entry name" value="Q_prec_transport"/>
    <property type="match status" value="1"/>
</dbReference>
<feature type="transmembrane region" description="Helical" evidence="1">
    <location>
        <begin position="20"/>
        <end position="43"/>
    </location>
</feature>
<organism evidence="2 3">
    <name type="scientific">Paludibaculum fermentans</name>
    <dbReference type="NCBI Taxonomy" id="1473598"/>
    <lineage>
        <taxon>Bacteria</taxon>
        <taxon>Pseudomonadati</taxon>
        <taxon>Acidobacteriota</taxon>
        <taxon>Terriglobia</taxon>
        <taxon>Bryobacterales</taxon>
        <taxon>Bryobacteraceae</taxon>
        <taxon>Paludibaculum</taxon>
    </lineage>
</organism>
<sequence length="255" mass="27817">MTSSARAFSALERPDHRFKFFDSLVVIFVTILLISNLIGPKICAIGPFRISGAQLLFPITYIFGDVFTEVYGYAGSRRAIWLGFFGSALMAVMGLVVVWLPPAPDFKDQAAFATVFGAVPRMIAASLCAYWAGEFANSFVMAKMKVWTQGKALWMRTIGSTVVGQFVDSVVIMTLAFGFKESWGTILNLIFSGYVGKVLYEVVATPGTYLVVNTLKRLEGVDVYDTDTNFSPFAKGSSGEKFVALTPQHESSGAD</sequence>
<feature type="transmembrane region" description="Helical" evidence="1">
    <location>
        <begin position="153"/>
        <end position="179"/>
    </location>
</feature>
<feature type="transmembrane region" description="Helical" evidence="1">
    <location>
        <begin position="55"/>
        <end position="74"/>
    </location>
</feature>
<dbReference type="GO" id="GO:0022857">
    <property type="term" value="F:transmembrane transporter activity"/>
    <property type="evidence" value="ECO:0007669"/>
    <property type="project" value="UniProtKB-UniRule"/>
</dbReference>
<dbReference type="PANTHER" id="PTHR34300">
    <property type="entry name" value="QUEUOSINE PRECURSOR TRANSPORTER-RELATED"/>
    <property type="match status" value="1"/>
</dbReference>
<dbReference type="AlphaFoldDB" id="A0A7S7NTC2"/>
<evidence type="ECO:0000256" key="1">
    <source>
        <dbReference type="HAMAP-Rule" id="MF_02088"/>
    </source>
</evidence>
<keyword evidence="3" id="KW-1185">Reference proteome</keyword>
<name>A0A7S7NTC2_PALFE</name>
<evidence type="ECO:0000313" key="3">
    <source>
        <dbReference type="Proteomes" id="UP000593892"/>
    </source>
</evidence>
<accession>A0A7S7NTC2</accession>
<keyword evidence="1" id="KW-0813">Transport</keyword>
<dbReference type="KEGG" id="pfer:IRI77_05100"/>
<comment type="subcellular location">
    <subcellularLocation>
        <location evidence="1">Cell membrane</location>
        <topology evidence="1">Multi-pass membrane protein</topology>
    </subcellularLocation>
</comment>
<proteinExistence type="inferred from homology"/>
<comment type="function">
    <text evidence="1">Involved in the import of queuosine (Q) precursors, required for Q precursor salvage.</text>
</comment>
<dbReference type="RefSeq" id="WP_194450998.1">
    <property type="nucleotide sequence ID" value="NZ_CP063849.1"/>
</dbReference>
<evidence type="ECO:0000313" key="2">
    <source>
        <dbReference type="EMBL" id="QOY89336.1"/>
    </source>
</evidence>
<feature type="transmembrane region" description="Helical" evidence="1">
    <location>
        <begin position="112"/>
        <end position="133"/>
    </location>
</feature>
<dbReference type="NCBIfam" id="TIGR00697">
    <property type="entry name" value="queuosine precursor transporter"/>
    <property type="match status" value="1"/>
</dbReference>
<dbReference type="PANTHER" id="PTHR34300:SF2">
    <property type="entry name" value="QUEUOSINE PRECURSOR TRANSPORTER-RELATED"/>
    <property type="match status" value="1"/>
</dbReference>
<protein>
    <recommendedName>
        <fullName evidence="1">Probable queuosine precursor transporter</fullName>
        <shortName evidence="1">Q precursor transporter</shortName>
    </recommendedName>
</protein>
<feature type="transmembrane region" description="Helical" evidence="1">
    <location>
        <begin position="80"/>
        <end position="100"/>
    </location>
</feature>
<reference evidence="2 3" key="1">
    <citation type="submission" date="2020-10" db="EMBL/GenBank/DDBJ databases">
        <title>Complete genome sequence of Paludibaculum fermentans P105T, a facultatively anaerobic acidobacterium capable of dissimilatory Fe(III) reduction.</title>
        <authorList>
            <person name="Dedysh S.N."/>
            <person name="Beletsky A.V."/>
            <person name="Kulichevskaya I.S."/>
            <person name="Mardanov A.V."/>
            <person name="Ravin N.V."/>
        </authorList>
    </citation>
    <scope>NUCLEOTIDE SEQUENCE [LARGE SCALE GENOMIC DNA]</scope>
    <source>
        <strain evidence="2 3">P105</strain>
    </source>
</reference>
<dbReference type="InterPro" id="IPR003744">
    <property type="entry name" value="YhhQ"/>
</dbReference>
<keyword evidence="1" id="KW-0472">Membrane</keyword>
<dbReference type="GO" id="GO:0005886">
    <property type="term" value="C:plasma membrane"/>
    <property type="evidence" value="ECO:0007669"/>
    <property type="project" value="UniProtKB-SubCell"/>
</dbReference>
<keyword evidence="1" id="KW-0812">Transmembrane</keyword>
<keyword evidence="1" id="KW-1003">Cell membrane</keyword>
<keyword evidence="1" id="KW-1133">Transmembrane helix</keyword>
<comment type="similarity">
    <text evidence="1">Belongs to the vitamin uptake transporter (VUT/ECF) (TC 2.A.88) family. Q precursor transporter subfamily.</text>
</comment>
<dbReference type="EMBL" id="CP063849">
    <property type="protein sequence ID" value="QOY89336.1"/>
    <property type="molecule type" value="Genomic_DNA"/>
</dbReference>
<dbReference type="Pfam" id="PF02592">
    <property type="entry name" value="Vut_1"/>
    <property type="match status" value="1"/>
</dbReference>